<accession>W3WIB0</accession>
<dbReference type="FunFam" id="3.30.70.1170:FF:000006">
    <property type="entry name" value="NOL1/NOP2/Sun domain family protein"/>
    <property type="match status" value="1"/>
</dbReference>
<keyword evidence="3 5" id="KW-0949">S-adenosyl-L-methionine</keyword>
<dbReference type="InterPro" id="IPR023267">
    <property type="entry name" value="RCMT"/>
</dbReference>
<dbReference type="PANTHER" id="PTHR22807:SF4">
    <property type="entry name" value="28S RRNA (CYTOSINE-C(5))-METHYLTRANSFERASE"/>
    <property type="match status" value="1"/>
</dbReference>
<evidence type="ECO:0000256" key="3">
    <source>
        <dbReference type="ARBA" id="ARBA00022691"/>
    </source>
</evidence>
<keyword evidence="4 5" id="KW-0694">RNA-binding</keyword>
<evidence type="ECO:0000313" key="9">
    <source>
        <dbReference type="Proteomes" id="UP000030651"/>
    </source>
</evidence>
<evidence type="ECO:0000256" key="5">
    <source>
        <dbReference type="PROSITE-ProRule" id="PRU01023"/>
    </source>
</evidence>
<dbReference type="OMA" id="SFKSRIY"/>
<dbReference type="Pfam" id="PF21153">
    <property type="entry name" value="NSUN5_N"/>
    <property type="match status" value="1"/>
</dbReference>
<dbReference type="Proteomes" id="UP000030651">
    <property type="component" value="Unassembled WGS sequence"/>
</dbReference>
<evidence type="ECO:0000313" key="8">
    <source>
        <dbReference type="EMBL" id="ETS72877.1"/>
    </source>
</evidence>
<dbReference type="InterPro" id="IPR001678">
    <property type="entry name" value="MeTrfase_RsmB-F_NOP2_dom"/>
</dbReference>
<comment type="caution">
    <text evidence="5">Lacks conserved residue(s) required for the propagation of feature annotation.</text>
</comment>
<dbReference type="EMBL" id="KI912134">
    <property type="protein sequence ID" value="ETS72877.1"/>
    <property type="molecule type" value="Genomic_DNA"/>
</dbReference>
<proteinExistence type="inferred from homology"/>
<comment type="similarity">
    <text evidence="5">Belongs to the class I-like SAM-binding methyltransferase superfamily. RsmB/NOP family.</text>
</comment>
<protein>
    <recommendedName>
        <fullName evidence="7">SAM-dependent MTase RsmB/NOP-type domain-containing protein</fullName>
    </recommendedName>
</protein>
<dbReference type="eggNOG" id="KOG2360">
    <property type="taxonomic scope" value="Eukaryota"/>
</dbReference>
<dbReference type="InParanoid" id="W3WIB0"/>
<dbReference type="FunCoup" id="W3WIB0">
    <property type="interactions" value="517"/>
</dbReference>
<dbReference type="GeneID" id="19280421"/>
<dbReference type="PANTHER" id="PTHR22807">
    <property type="entry name" value="NOP2 YEAST -RELATED NOL1/NOP2/FMU SUN DOMAIN-CONTAINING"/>
    <property type="match status" value="1"/>
</dbReference>
<feature type="domain" description="SAM-dependent MTase RsmB/NOP-type" evidence="7">
    <location>
        <begin position="138"/>
        <end position="506"/>
    </location>
</feature>
<dbReference type="HOGENOM" id="CLU_005316_7_4_1"/>
<dbReference type="STRING" id="1229662.W3WIB0"/>
<evidence type="ECO:0000259" key="7">
    <source>
        <dbReference type="PROSITE" id="PS51686"/>
    </source>
</evidence>
<feature type="active site" description="Nucleophile" evidence="5">
    <location>
        <position position="425"/>
    </location>
</feature>
<dbReference type="Gene3D" id="3.40.50.150">
    <property type="entry name" value="Vaccinia Virus protein VP39"/>
    <property type="match status" value="1"/>
</dbReference>
<dbReference type="Pfam" id="PF21148">
    <property type="entry name" value="NSUN5_fdxn-like"/>
    <property type="match status" value="1"/>
</dbReference>
<keyword evidence="1 5" id="KW-0489">Methyltransferase</keyword>
<feature type="region of interest" description="Disordered" evidence="6">
    <location>
        <begin position="339"/>
        <end position="382"/>
    </location>
</feature>
<dbReference type="InterPro" id="IPR029063">
    <property type="entry name" value="SAM-dependent_MTases_sf"/>
</dbReference>
<feature type="region of interest" description="Disordered" evidence="6">
    <location>
        <begin position="511"/>
        <end position="547"/>
    </location>
</feature>
<sequence>MSLYHETADILSIPADAGGNLKSRIFGKKDHKTSPQQIYALAAETCKWSAVLKEVIDNAGILRMERKASLSAPLTPILSLLLVHDLLLSKSGVALPASHGLRLSVERHKTRLNAELTRVRLRRKAASLDALRLQVETAFAQASPKYPRWIRINALKTTLDHQLKTTFKDFTRVHAIGEVSSAVSHNLYIDEHVPNLVAVSPGFEVLKTSAYKSGAIILQDKASCFPAYLLDPRLEDGHVIDSCAAPGNKTTHLAAILSSRTVVPEGPPPKVFAFERNGHRAKTLENMVTLAGGDEIIDITPKQDFLKVDPDAKLYQDVGCLLLDPSCSGSGIVDREGLPPIHLPGLTGSAGLKPERNQNRKRKRKGDKDSGPDEQILVDDDGKQTVITSEQELLSRLDTLSSFQFILLQHAFKFPSARRITYSTCSVHSQENEEVVVKALQSDVAKARGWRILTRDQQVSGMKEWPVRGSVDAAHGNETIADACIRTYRDDGRGVMGFFVAAFVRDGSLASHDAGESNSVAWRNQPTAREEEPGSDNDEDEWGGFQD</sequence>
<feature type="compositionally biased region" description="Polar residues" evidence="6">
    <location>
        <begin position="516"/>
        <end position="527"/>
    </location>
</feature>
<organism evidence="8 9">
    <name type="scientific">Pestalotiopsis fici (strain W106-1 / CGMCC3.15140)</name>
    <dbReference type="NCBI Taxonomy" id="1229662"/>
    <lineage>
        <taxon>Eukaryota</taxon>
        <taxon>Fungi</taxon>
        <taxon>Dikarya</taxon>
        <taxon>Ascomycota</taxon>
        <taxon>Pezizomycotina</taxon>
        <taxon>Sordariomycetes</taxon>
        <taxon>Xylariomycetidae</taxon>
        <taxon>Amphisphaeriales</taxon>
        <taxon>Sporocadaceae</taxon>
        <taxon>Pestalotiopsis</taxon>
    </lineage>
</organism>
<dbReference type="Gene3D" id="3.30.70.1170">
    <property type="entry name" value="Sun protein, domain 3"/>
    <property type="match status" value="1"/>
</dbReference>
<dbReference type="AlphaFoldDB" id="W3WIB0"/>
<evidence type="ECO:0000256" key="1">
    <source>
        <dbReference type="ARBA" id="ARBA00022603"/>
    </source>
</evidence>
<dbReference type="InterPro" id="IPR048889">
    <property type="entry name" value="NSUN5_RCM1_N"/>
</dbReference>
<dbReference type="OrthoDB" id="435282at2759"/>
<dbReference type="KEGG" id="pfy:PFICI_15408"/>
<dbReference type="InterPro" id="IPR049561">
    <property type="entry name" value="NSUN5_7_fdxn-like"/>
</dbReference>
<dbReference type="GO" id="GO:0003723">
    <property type="term" value="F:RNA binding"/>
    <property type="evidence" value="ECO:0007669"/>
    <property type="project" value="UniProtKB-UniRule"/>
</dbReference>
<feature type="compositionally biased region" description="Acidic residues" evidence="6">
    <location>
        <begin position="533"/>
        <end position="547"/>
    </location>
</feature>
<dbReference type="GO" id="GO:0008173">
    <property type="term" value="F:RNA methyltransferase activity"/>
    <property type="evidence" value="ECO:0007669"/>
    <property type="project" value="InterPro"/>
</dbReference>
<evidence type="ECO:0000256" key="2">
    <source>
        <dbReference type="ARBA" id="ARBA00022679"/>
    </source>
</evidence>
<reference evidence="9" key="1">
    <citation type="journal article" date="2015" name="BMC Genomics">
        <title>Genomic and transcriptomic analysis of the endophytic fungus Pestalotiopsis fici reveals its lifestyle and high potential for synthesis of natural products.</title>
        <authorList>
            <person name="Wang X."/>
            <person name="Zhang X."/>
            <person name="Liu L."/>
            <person name="Xiang M."/>
            <person name="Wang W."/>
            <person name="Sun X."/>
            <person name="Che Y."/>
            <person name="Guo L."/>
            <person name="Liu G."/>
            <person name="Guo L."/>
            <person name="Wang C."/>
            <person name="Yin W.B."/>
            <person name="Stadler M."/>
            <person name="Zhang X."/>
            <person name="Liu X."/>
        </authorList>
    </citation>
    <scope>NUCLEOTIDE SEQUENCE [LARGE SCALE GENOMIC DNA]</scope>
    <source>
        <strain evidence="9">W106-1 / CGMCC3.15140</strain>
    </source>
</reference>
<name>W3WIB0_PESFW</name>
<dbReference type="PROSITE" id="PS51686">
    <property type="entry name" value="SAM_MT_RSMB_NOP"/>
    <property type="match status" value="1"/>
</dbReference>
<gene>
    <name evidence="8" type="ORF">PFICI_15408</name>
</gene>
<feature type="binding site" evidence="5">
    <location>
        <position position="324"/>
    </location>
    <ligand>
        <name>S-adenosyl-L-methionine</name>
        <dbReference type="ChEBI" id="CHEBI:59789"/>
    </ligand>
</feature>
<feature type="binding site" evidence="5">
    <location>
        <position position="275"/>
    </location>
    <ligand>
        <name>S-adenosyl-L-methionine</name>
        <dbReference type="ChEBI" id="CHEBI:59789"/>
    </ligand>
</feature>
<dbReference type="PRINTS" id="PR02008">
    <property type="entry name" value="RCMTFAMILY"/>
</dbReference>
<dbReference type="GO" id="GO:0070475">
    <property type="term" value="P:rRNA base methylation"/>
    <property type="evidence" value="ECO:0007669"/>
    <property type="project" value="TreeGrafter"/>
</dbReference>
<dbReference type="RefSeq" id="XP_007842180.1">
    <property type="nucleotide sequence ID" value="XM_007843989.1"/>
</dbReference>
<evidence type="ECO:0000256" key="4">
    <source>
        <dbReference type="ARBA" id="ARBA00022884"/>
    </source>
</evidence>
<feature type="binding site" evidence="5">
    <location>
        <begin position="243"/>
        <end position="249"/>
    </location>
    <ligand>
        <name>S-adenosyl-L-methionine</name>
        <dbReference type="ChEBI" id="CHEBI:59789"/>
    </ligand>
</feature>
<keyword evidence="9" id="KW-1185">Reference proteome</keyword>
<keyword evidence="2 5" id="KW-0808">Transferase</keyword>
<evidence type="ECO:0000256" key="6">
    <source>
        <dbReference type="SAM" id="MobiDB-lite"/>
    </source>
</evidence>
<dbReference type="GO" id="GO:0005730">
    <property type="term" value="C:nucleolus"/>
    <property type="evidence" value="ECO:0007669"/>
    <property type="project" value="TreeGrafter"/>
</dbReference>
<dbReference type="InterPro" id="IPR049560">
    <property type="entry name" value="MeTrfase_RsmB-F_NOP2_cat"/>
</dbReference>
<dbReference type="SUPFAM" id="SSF53335">
    <property type="entry name" value="S-adenosyl-L-methionine-dependent methyltransferases"/>
    <property type="match status" value="1"/>
</dbReference>
<dbReference type="Pfam" id="PF01189">
    <property type="entry name" value="Methyltr_RsmB-F"/>
    <property type="match status" value="1"/>
</dbReference>